<feature type="region of interest" description="Disordered" evidence="1">
    <location>
        <begin position="105"/>
        <end position="130"/>
    </location>
</feature>
<gene>
    <name evidence="2" type="ORF">N4J17_04135</name>
</gene>
<dbReference type="Proteomes" id="UP001359308">
    <property type="component" value="Chromosome"/>
</dbReference>
<evidence type="ECO:0000256" key="1">
    <source>
        <dbReference type="SAM" id="MobiDB-lite"/>
    </source>
</evidence>
<dbReference type="RefSeq" id="WP_198323064.1">
    <property type="nucleotide sequence ID" value="NZ_CP104311.1"/>
</dbReference>
<accession>A0ABZ2F6T6</accession>
<evidence type="ECO:0000313" key="3">
    <source>
        <dbReference type="Proteomes" id="UP001359308"/>
    </source>
</evidence>
<reference evidence="2 3" key="1">
    <citation type="submission" date="2022-09" db="EMBL/GenBank/DDBJ databases">
        <authorList>
            <person name="Giprobiosintez L."/>
        </authorList>
    </citation>
    <scope>NUCLEOTIDE SEQUENCE [LARGE SCALE GENOMIC DNA]</scope>
    <source>
        <strain evidence="3">VKPM-B-12549 (GBS-15)</strain>
    </source>
</reference>
<protein>
    <submittedName>
        <fullName evidence="2">Uncharacterized protein</fullName>
    </submittedName>
</protein>
<sequence length="130" mass="15080">MNREFDDPNNPACKLCRDCEIYFKPVRPWHVQCPNCWRIELKTSAHSLHQGDRDRLDHAVLELDFVPAVGGPYFKGTPITELSDAAACYLFRRWLRQERDRIAREHDTAARRRSIRAVPDPDDDPPPKAA</sequence>
<evidence type="ECO:0000313" key="2">
    <source>
        <dbReference type="EMBL" id="WWF02811.1"/>
    </source>
</evidence>
<name>A0ABZ2F6T6_METCP</name>
<dbReference type="EMBL" id="CP104311">
    <property type="protein sequence ID" value="WWF02811.1"/>
    <property type="molecule type" value="Genomic_DNA"/>
</dbReference>
<keyword evidence="3" id="KW-1185">Reference proteome</keyword>
<proteinExistence type="predicted"/>
<organism evidence="2 3">
    <name type="scientific">Methylococcus capsulatus</name>
    <dbReference type="NCBI Taxonomy" id="414"/>
    <lineage>
        <taxon>Bacteria</taxon>
        <taxon>Pseudomonadati</taxon>
        <taxon>Pseudomonadota</taxon>
        <taxon>Gammaproteobacteria</taxon>
        <taxon>Methylococcales</taxon>
        <taxon>Methylococcaceae</taxon>
        <taxon>Methylococcus</taxon>
    </lineage>
</organism>